<dbReference type="InterPro" id="IPR029063">
    <property type="entry name" value="SAM-dependent_MTases_sf"/>
</dbReference>
<evidence type="ECO:0000256" key="3">
    <source>
        <dbReference type="ARBA" id="ARBA00022679"/>
    </source>
</evidence>
<evidence type="ECO:0000256" key="5">
    <source>
        <dbReference type="ARBA" id="ARBA00047942"/>
    </source>
</evidence>
<comment type="catalytic activity">
    <reaction evidence="5">
        <text>a 2'-deoxyadenosine in DNA + S-adenosyl-L-methionine = an N(6)-methyl-2'-deoxyadenosine in DNA + S-adenosyl-L-homocysteine + H(+)</text>
        <dbReference type="Rhea" id="RHEA:15197"/>
        <dbReference type="Rhea" id="RHEA-COMP:12418"/>
        <dbReference type="Rhea" id="RHEA-COMP:12419"/>
        <dbReference type="ChEBI" id="CHEBI:15378"/>
        <dbReference type="ChEBI" id="CHEBI:57856"/>
        <dbReference type="ChEBI" id="CHEBI:59789"/>
        <dbReference type="ChEBI" id="CHEBI:90615"/>
        <dbReference type="ChEBI" id="CHEBI:90616"/>
        <dbReference type="EC" id="2.1.1.72"/>
    </reaction>
</comment>
<gene>
    <name evidence="7" type="ORF">K8P03_09975</name>
</gene>
<name>A0ABS7T1F5_9FIRM</name>
<evidence type="ECO:0000259" key="6">
    <source>
        <dbReference type="Pfam" id="PF07669"/>
    </source>
</evidence>
<sequence length="628" mass="73523">MVEENLNGKMYCDDDNLLKSLLTDNIYGIDINEEAIDVTIFSLYLTVLDYKDPKSLSTFTLPNLKGKNLFVSDFFDEEELRWLSHINFDFVIGNPPWGNVKTGLHLEYCKKNGYFDKQQNNEICRSFVFRAKDFCKEHTVCCFILHSKLLYNQKKPSKRFRKFLLNKTKIHSIIEMSSVRKLVFENADAPAAIISFSYSEENNLDNIINYTSIKPNIFFRLFNVIVIERYDIKYVTQNMLMRFDWAWKTIVYGFSTDLTLIMKLKNRFCTISNAIEKQEPPIIMGSGVEYQDGDKKDASHLLNKRLLDSKKGVDHFFVYSNKTTLFSKDKVHRPREKALFSPPYVLTPTGVNCNNYKLRAAFSDETFVCKKTMYIIKGSEEQRPFFMNLVGLLNSSFYSYLNLMLGTSIGIEREQRFMGEILEFPYIFSEDIAHKTERIQSEKKKDEFLCLSDLDSEIENLDNLVLQEFGLKDNKFIDYAIKIQIPELTNKDIENIYRKVSAEELVDYSECFKKQFTAIYKRVEKHIEIKLYHNVLNRFSIFELAVLDGKSDTTIDLVDNIDDDKVLLSRFCVFSHNDKFHQIRDAIQFSDNSFFIIKPNFYKYWHPAIAELDLSDVMEQIIESGGDE</sequence>
<keyword evidence="2 7" id="KW-0489">Methyltransferase</keyword>
<dbReference type="SUPFAM" id="SSF53335">
    <property type="entry name" value="S-adenosyl-L-methionine-dependent methyltransferases"/>
    <property type="match status" value="1"/>
</dbReference>
<dbReference type="InterPro" id="IPR011639">
    <property type="entry name" value="MethylTrfase_TaqI-like_dom"/>
</dbReference>
<keyword evidence="8" id="KW-1185">Reference proteome</keyword>
<evidence type="ECO:0000256" key="2">
    <source>
        <dbReference type="ARBA" id="ARBA00022603"/>
    </source>
</evidence>
<dbReference type="Gene3D" id="3.40.50.150">
    <property type="entry name" value="Vaccinia Virus protein VP39"/>
    <property type="match status" value="1"/>
</dbReference>
<comment type="caution">
    <text evidence="7">The sequence shown here is derived from an EMBL/GenBank/DDBJ whole genome shotgun (WGS) entry which is preliminary data.</text>
</comment>
<organism evidence="7 8">
    <name type="scientific">Anaerococcus murdochii</name>
    <dbReference type="NCBI Taxonomy" id="411577"/>
    <lineage>
        <taxon>Bacteria</taxon>
        <taxon>Bacillati</taxon>
        <taxon>Bacillota</taxon>
        <taxon>Tissierellia</taxon>
        <taxon>Tissierellales</taxon>
        <taxon>Peptoniphilaceae</taxon>
        <taxon>Anaerococcus</taxon>
    </lineage>
</organism>
<dbReference type="Proteomes" id="UP000734271">
    <property type="component" value="Unassembled WGS sequence"/>
</dbReference>
<evidence type="ECO:0000313" key="8">
    <source>
        <dbReference type="Proteomes" id="UP000734271"/>
    </source>
</evidence>
<proteinExistence type="predicted"/>
<evidence type="ECO:0000313" key="7">
    <source>
        <dbReference type="EMBL" id="MBZ2387606.1"/>
    </source>
</evidence>
<keyword evidence="3" id="KW-0808">Transferase</keyword>
<evidence type="ECO:0000256" key="4">
    <source>
        <dbReference type="ARBA" id="ARBA00022691"/>
    </source>
</evidence>
<dbReference type="PANTHER" id="PTHR33841">
    <property type="entry name" value="DNA METHYLTRANSFERASE YEEA-RELATED"/>
    <property type="match status" value="1"/>
</dbReference>
<dbReference type="InterPro" id="IPR050953">
    <property type="entry name" value="N4_N6_ade-DNA_methylase"/>
</dbReference>
<feature type="domain" description="Type II methyltransferase M.TaqI-like" evidence="6">
    <location>
        <begin position="25"/>
        <end position="178"/>
    </location>
</feature>
<keyword evidence="4" id="KW-0949">S-adenosyl-L-methionine</keyword>
<dbReference type="PANTHER" id="PTHR33841:SF1">
    <property type="entry name" value="DNA METHYLTRANSFERASE A"/>
    <property type="match status" value="1"/>
</dbReference>
<dbReference type="EMBL" id="JAIPME010000002">
    <property type="protein sequence ID" value="MBZ2387606.1"/>
    <property type="molecule type" value="Genomic_DNA"/>
</dbReference>
<reference evidence="7 8" key="1">
    <citation type="submission" date="2021-08" db="EMBL/GenBank/DDBJ databases">
        <title>FDA dAtabase for Regulatory Grade micrObial Sequences (FDA-ARGOS): Supporting development and validation of Infectious Disease Dx tests.</title>
        <authorList>
            <person name="Sproer C."/>
            <person name="Gronow S."/>
            <person name="Severitt S."/>
            <person name="Schroder I."/>
            <person name="Tallon L."/>
            <person name="Sadzewicz L."/>
            <person name="Zhao X."/>
            <person name="Boylan J."/>
            <person name="Ott S."/>
            <person name="Bowen H."/>
            <person name="Vavikolanu K."/>
            <person name="Hazen T."/>
            <person name="Aluvathingal J."/>
            <person name="Nadendla S."/>
            <person name="Lowell S."/>
            <person name="Myers T."/>
            <person name="Yan Y."/>
            <person name="Sichtig H."/>
        </authorList>
    </citation>
    <scope>NUCLEOTIDE SEQUENCE [LARGE SCALE GENOMIC DNA]</scope>
    <source>
        <strain evidence="7 8">FDAARGOS_1460</strain>
    </source>
</reference>
<protein>
    <recommendedName>
        <fullName evidence="1">site-specific DNA-methyltransferase (adenine-specific)</fullName>
        <ecNumber evidence="1">2.1.1.72</ecNumber>
    </recommendedName>
</protein>
<dbReference type="Pfam" id="PF07669">
    <property type="entry name" value="Eco57I"/>
    <property type="match status" value="1"/>
</dbReference>
<dbReference type="PROSITE" id="PS00092">
    <property type="entry name" value="N6_MTASE"/>
    <property type="match status" value="1"/>
</dbReference>
<accession>A0ABS7T1F5</accession>
<dbReference type="GO" id="GO:0008168">
    <property type="term" value="F:methyltransferase activity"/>
    <property type="evidence" value="ECO:0007669"/>
    <property type="project" value="UniProtKB-KW"/>
</dbReference>
<dbReference type="GO" id="GO:0032259">
    <property type="term" value="P:methylation"/>
    <property type="evidence" value="ECO:0007669"/>
    <property type="project" value="UniProtKB-KW"/>
</dbReference>
<dbReference type="EC" id="2.1.1.72" evidence="1"/>
<dbReference type="InterPro" id="IPR002052">
    <property type="entry name" value="DNA_methylase_N6_adenine_CS"/>
</dbReference>
<evidence type="ECO:0000256" key="1">
    <source>
        <dbReference type="ARBA" id="ARBA00011900"/>
    </source>
</evidence>